<comment type="caution">
    <text evidence="2">The sequence shown here is derived from an EMBL/GenBank/DDBJ whole genome shotgun (WGS) entry which is preliminary data.</text>
</comment>
<sequence>MAVLTLDDRSSAGNSATRSGRTGRQVSRLEQANTELLARLKERGAELEAARAANRELTRARNRKEAAHR</sequence>
<organism evidence="2 3">
    <name type="scientific">Streptomyces lutosisoli</name>
    <dbReference type="NCBI Taxonomy" id="2665721"/>
    <lineage>
        <taxon>Bacteria</taxon>
        <taxon>Bacillati</taxon>
        <taxon>Actinomycetota</taxon>
        <taxon>Actinomycetes</taxon>
        <taxon>Kitasatosporales</taxon>
        <taxon>Streptomycetaceae</taxon>
        <taxon>Streptomyces</taxon>
    </lineage>
</organism>
<gene>
    <name evidence="2" type="ORF">ACFQZP_33255</name>
</gene>
<dbReference type="RefSeq" id="WP_381264501.1">
    <property type="nucleotide sequence ID" value="NZ_JBHTBI010000105.1"/>
</dbReference>
<protein>
    <recommendedName>
        <fullName evidence="4">Transposase</fullName>
    </recommendedName>
</protein>
<evidence type="ECO:0008006" key="4">
    <source>
        <dbReference type="Google" id="ProtNLM"/>
    </source>
</evidence>
<accession>A0ABW2VTY2</accession>
<feature type="compositionally biased region" description="Basic and acidic residues" evidence="1">
    <location>
        <begin position="1"/>
        <end position="10"/>
    </location>
</feature>
<dbReference type="Proteomes" id="UP001596957">
    <property type="component" value="Unassembled WGS sequence"/>
</dbReference>
<evidence type="ECO:0000313" key="2">
    <source>
        <dbReference type="EMBL" id="MFD0286469.1"/>
    </source>
</evidence>
<name>A0ABW2VTY2_9ACTN</name>
<feature type="region of interest" description="Disordered" evidence="1">
    <location>
        <begin position="1"/>
        <end position="29"/>
    </location>
</feature>
<evidence type="ECO:0000256" key="1">
    <source>
        <dbReference type="SAM" id="MobiDB-lite"/>
    </source>
</evidence>
<evidence type="ECO:0000313" key="3">
    <source>
        <dbReference type="Proteomes" id="UP001596957"/>
    </source>
</evidence>
<keyword evidence="3" id="KW-1185">Reference proteome</keyword>
<dbReference type="EMBL" id="JBHTEC010000001">
    <property type="protein sequence ID" value="MFD0286469.1"/>
    <property type="molecule type" value="Genomic_DNA"/>
</dbReference>
<reference evidence="3" key="1">
    <citation type="journal article" date="2019" name="Int. J. Syst. Evol. Microbiol.">
        <title>The Global Catalogue of Microorganisms (GCM) 10K type strain sequencing project: providing services to taxonomists for standard genome sequencing and annotation.</title>
        <authorList>
            <consortium name="The Broad Institute Genomics Platform"/>
            <consortium name="The Broad Institute Genome Sequencing Center for Infectious Disease"/>
            <person name="Wu L."/>
            <person name="Ma J."/>
        </authorList>
    </citation>
    <scope>NUCLEOTIDE SEQUENCE [LARGE SCALE GENOMIC DNA]</scope>
    <source>
        <strain evidence="3">CGMCC 4.7198</strain>
    </source>
</reference>
<feature type="compositionally biased region" description="Polar residues" evidence="1">
    <location>
        <begin position="11"/>
        <end position="29"/>
    </location>
</feature>
<proteinExistence type="predicted"/>